<proteinExistence type="predicted"/>
<dbReference type="Proteomes" id="UP001202328">
    <property type="component" value="Unassembled WGS sequence"/>
</dbReference>
<keyword evidence="3" id="KW-1185">Reference proteome</keyword>
<accession>A0AAD4XJU8</accession>
<evidence type="ECO:0000256" key="1">
    <source>
        <dbReference type="SAM" id="MobiDB-lite"/>
    </source>
</evidence>
<feature type="compositionally biased region" description="Basic and acidic residues" evidence="1">
    <location>
        <begin position="41"/>
        <end position="51"/>
    </location>
</feature>
<evidence type="ECO:0008006" key="4">
    <source>
        <dbReference type="Google" id="ProtNLM"/>
    </source>
</evidence>
<feature type="region of interest" description="Disordered" evidence="1">
    <location>
        <begin position="25"/>
        <end position="51"/>
    </location>
</feature>
<gene>
    <name evidence="2" type="ORF">MKW98_031143</name>
</gene>
<protein>
    <recommendedName>
        <fullName evidence="4">DUF1985 domain-containing protein</fullName>
    </recommendedName>
</protein>
<sequence length="115" mass="13411">MKHFPDDEKPVIGSHLKELLFGKEDEAEKKSSECHQSSDSNAERESHDRVKVQLESDENMKLSLLYVIHRYVLGKADDKVVEDDHWYLVYNLVDFSSYPWAEIAFIITIDKVMLP</sequence>
<comment type="caution">
    <text evidence="2">The sequence shown here is derived from an EMBL/GenBank/DDBJ whole genome shotgun (WGS) entry which is preliminary data.</text>
</comment>
<reference evidence="2" key="1">
    <citation type="submission" date="2022-04" db="EMBL/GenBank/DDBJ databases">
        <title>A functionally conserved STORR gene fusion in Papaver species that diverged 16.8 million years ago.</title>
        <authorList>
            <person name="Catania T."/>
        </authorList>
    </citation>
    <scope>NUCLEOTIDE SEQUENCE</scope>
    <source>
        <strain evidence="2">S-188037</strain>
    </source>
</reference>
<dbReference type="AlphaFoldDB" id="A0AAD4XJU8"/>
<name>A0AAD4XJU8_9MAGN</name>
<organism evidence="2 3">
    <name type="scientific">Papaver atlanticum</name>
    <dbReference type="NCBI Taxonomy" id="357466"/>
    <lineage>
        <taxon>Eukaryota</taxon>
        <taxon>Viridiplantae</taxon>
        <taxon>Streptophyta</taxon>
        <taxon>Embryophyta</taxon>
        <taxon>Tracheophyta</taxon>
        <taxon>Spermatophyta</taxon>
        <taxon>Magnoliopsida</taxon>
        <taxon>Ranunculales</taxon>
        <taxon>Papaveraceae</taxon>
        <taxon>Papaveroideae</taxon>
        <taxon>Papaver</taxon>
    </lineage>
</organism>
<dbReference type="EMBL" id="JAJJMB010008256">
    <property type="protein sequence ID" value="KAI3924892.1"/>
    <property type="molecule type" value="Genomic_DNA"/>
</dbReference>
<evidence type="ECO:0000313" key="3">
    <source>
        <dbReference type="Proteomes" id="UP001202328"/>
    </source>
</evidence>
<evidence type="ECO:0000313" key="2">
    <source>
        <dbReference type="EMBL" id="KAI3924892.1"/>
    </source>
</evidence>